<organism evidence="2 3">
    <name type="scientific">Clathrospora elynae</name>
    <dbReference type="NCBI Taxonomy" id="706981"/>
    <lineage>
        <taxon>Eukaryota</taxon>
        <taxon>Fungi</taxon>
        <taxon>Dikarya</taxon>
        <taxon>Ascomycota</taxon>
        <taxon>Pezizomycotina</taxon>
        <taxon>Dothideomycetes</taxon>
        <taxon>Pleosporomycetidae</taxon>
        <taxon>Pleosporales</taxon>
        <taxon>Diademaceae</taxon>
        <taxon>Clathrospora</taxon>
    </lineage>
</organism>
<feature type="region of interest" description="Disordered" evidence="1">
    <location>
        <begin position="1"/>
        <end position="47"/>
    </location>
</feature>
<evidence type="ECO:0000313" key="3">
    <source>
        <dbReference type="Proteomes" id="UP000800038"/>
    </source>
</evidence>
<feature type="compositionally biased region" description="Basic and acidic residues" evidence="1">
    <location>
        <begin position="1"/>
        <end position="10"/>
    </location>
</feature>
<gene>
    <name evidence="2" type="ORF">EJ02DRAFT_449402</name>
</gene>
<proteinExistence type="predicted"/>
<dbReference type="AlphaFoldDB" id="A0A6A5T809"/>
<feature type="compositionally biased region" description="Polar residues" evidence="1">
    <location>
        <begin position="34"/>
        <end position="47"/>
    </location>
</feature>
<keyword evidence="3" id="KW-1185">Reference proteome</keyword>
<dbReference type="Proteomes" id="UP000800038">
    <property type="component" value="Unassembled WGS sequence"/>
</dbReference>
<name>A0A6A5T809_9PLEO</name>
<dbReference type="InterPro" id="IPR036047">
    <property type="entry name" value="F-box-like_dom_sf"/>
</dbReference>
<feature type="compositionally biased region" description="Acidic residues" evidence="1">
    <location>
        <begin position="14"/>
        <end position="33"/>
    </location>
</feature>
<accession>A0A6A5T809</accession>
<dbReference type="SUPFAM" id="SSF81383">
    <property type="entry name" value="F-box domain"/>
    <property type="match status" value="1"/>
</dbReference>
<sequence length="318" mass="36986">MESMESKWRGGDWFVDDFTENEDSDINGDDDEPSQASGKQSSHGPPNCAMISNSQYFSVSQDNGAVSQLSPEQDLTKLASPDDHRRMLFVTELIQNIFARLLFRDQVISTGVCKTWRQILRQETPTAFYMFLKPMLKAPFTPIIFPENRQLPNWRLEKMRKKWHHSLNTQDWCQKERCVTLRPHRIVDEEFVHPIFHELAINGETCLRVNGHSASFTFITAASISRFLNLHKHSAPEASWRKMLLTNPPAKRFWAYSELPGDVVENEDGIELGQVARYISEMMEREESRGGEWKDQSRREMVERMLGEERKKMESLSE</sequence>
<evidence type="ECO:0000313" key="2">
    <source>
        <dbReference type="EMBL" id="KAF1947932.1"/>
    </source>
</evidence>
<dbReference type="OrthoDB" id="10570067at2759"/>
<dbReference type="EMBL" id="ML975997">
    <property type="protein sequence ID" value="KAF1947932.1"/>
    <property type="molecule type" value="Genomic_DNA"/>
</dbReference>
<evidence type="ECO:0000256" key="1">
    <source>
        <dbReference type="SAM" id="MobiDB-lite"/>
    </source>
</evidence>
<reference evidence="2" key="1">
    <citation type="journal article" date="2020" name="Stud. Mycol.">
        <title>101 Dothideomycetes genomes: a test case for predicting lifestyles and emergence of pathogens.</title>
        <authorList>
            <person name="Haridas S."/>
            <person name="Albert R."/>
            <person name="Binder M."/>
            <person name="Bloem J."/>
            <person name="Labutti K."/>
            <person name="Salamov A."/>
            <person name="Andreopoulos B."/>
            <person name="Baker S."/>
            <person name="Barry K."/>
            <person name="Bills G."/>
            <person name="Bluhm B."/>
            <person name="Cannon C."/>
            <person name="Castanera R."/>
            <person name="Culley D."/>
            <person name="Daum C."/>
            <person name="Ezra D."/>
            <person name="Gonzalez J."/>
            <person name="Henrissat B."/>
            <person name="Kuo A."/>
            <person name="Liang C."/>
            <person name="Lipzen A."/>
            <person name="Lutzoni F."/>
            <person name="Magnuson J."/>
            <person name="Mondo S."/>
            <person name="Nolan M."/>
            <person name="Ohm R."/>
            <person name="Pangilinan J."/>
            <person name="Park H.-J."/>
            <person name="Ramirez L."/>
            <person name="Alfaro M."/>
            <person name="Sun H."/>
            <person name="Tritt A."/>
            <person name="Yoshinaga Y."/>
            <person name="Zwiers L.-H."/>
            <person name="Turgeon B."/>
            <person name="Goodwin S."/>
            <person name="Spatafora J."/>
            <person name="Crous P."/>
            <person name="Grigoriev I."/>
        </authorList>
    </citation>
    <scope>NUCLEOTIDE SEQUENCE</scope>
    <source>
        <strain evidence="2">CBS 161.51</strain>
    </source>
</reference>
<protein>
    <submittedName>
        <fullName evidence="2">Uncharacterized protein</fullName>
    </submittedName>
</protein>